<dbReference type="InterPro" id="IPR006847">
    <property type="entry name" value="IF2_N"/>
</dbReference>
<evidence type="ECO:0000313" key="3">
    <source>
        <dbReference type="Proteomes" id="UP000002715"/>
    </source>
</evidence>
<sequence length="56" mass="6366">MLMKGLRVLELSQALNVDISDLLAVCAILKIKATSRLSMLSFEECKKITDYYENKN</sequence>
<accession>A7FAI4</accession>
<gene>
    <name evidence="2" type="ordered locus">PMT9312_1882</name>
</gene>
<evidence type="ECO:0000313" key="2">
    <source>
        <dbReference type="EMBL" id="ABS83158.1"/>
    </source>
</evidence>
<reference evidence="3" key="1">
    <citation type="submission" date="2005-07" db="EMBL/GenBank/DDBJ databases">
        <title>Complete sequence of Prochlorococcus marinus str. MIT 9312.</title>
        <authorList>
            <consortium name="US DOE Joint Genome Institute"/>
            <person name="Copeland A."/>
            <person name="Lucas S."/>
            <person name="Lapidus A."/>
            <person name="Barry K."/>
            <person name="Detter J.C."/>
            <person name="Glavina T."/>
            <person name="Hammon N."/>
            <person name="Israni S."/>
            <person name="Pitluck S."/>
            <person name="Thiel J."/>
            <person name="Schmutz J."/>
            <person name="Larimer F."/>
            <person name="Land M."/>
            <person name="Kyrpides N."/>
            <person name="Lykidis A."/>
            <person name="Richardson P."/>
        </authorList>
    </citation>
    <scope>NUCLEOTIDE SEQUENCE [LARGE SCALE GENOMIC DNA]</scope>
    <source>
        <strain evidence="3">MIT 9312</strain>
    </source>
</reference>
<dbReference type="AlphaFoldDB" id="A7FAI4"/>
<dbReference type="Proteomes" id="UP000002715">
    <property type="component" value="Chromosome"/>
</dbReference>
<evidence type="ECO:0000259" key="1">
    <source>
        <dbReference type="Pfam" id="PF04760"/>
    </source>
</evidence>
<dbReference type="Gene3D" id="1.10.10.2480">
    <property type="match status" value="1"/>
</dbReference>
<dbReference type="EMBL" id="CP000111">
    <property type="protein sequence ID" value="ABS83158.1"/>
    <property type="molecule type" value="Genomic_DNA"/>
</dbReference>
<protein>
    <recommendedName>
        <fullName evidence="1">Translation initiation factor IF-2 N-terminal domain-containing protein</fullName>
    </recommendedName>
</protein>
<dbReference type="HOGENOM" id="CLU_210388_0_0_3"/>
<organism evidence="2 3">
    <name type="scientific">Prochlorococcus marinus (strain MIT 9312)</name>
    <dbReference type="NCBI Taxonomy" id="74546"/>
    <lineage>
        <taxon>Bacteria</taxon>
        <taxon>Bacillati</taxon>
        <taxon>Cyanobacteriota</taxon>
        <taxon>Cyanophyceae</taxon>
        <taxon>Synechococcales</taxon>
        <taxon>Prochlorococcaceae</taxon>
        <taxon>Prochlorococcus</taxon>
    </lineage>
</organism>
<dbReference type="KEGG" id="pmi:PMT9312_1882"/>
<dbReference type="Pfam" id="PF04760">
    <property type="entry name" value="IF2_N"/>
    <property type="match status" value="1"/>
</dbReference>
<dbReference type="STRING" id="74546.PMT9312_1882"/>
<proteinExistence type="predicted"/>
<feature type="domain" description="Translation initiation factor IF-2 N-terminal" evidence="1">
    <location>
        <begin position="3"/>
        <end position="53"/>
    </location>
</feature>
<name>A7FAI4_PROM9</name>